<dbReference type="SFLD" id="SFLDG01067">
    <property type="entry name" value="SPASM/twitch_domain_containing"/>
    <property type="match status" value="1"/>
</dbReference>
<comment type="cofactor">
    <cofactor evidence="1">
        <name>[4Fe-4S] cluster</name>
        <dbReference type="ChEBI" id="CHEBI:49883"/>
    </cofactor>
</comment>
<evidence type="ECO:0000313" key="8">
    <source>
        <dbReference type="Proteomes" id="UP000034954"/>
    </source>
</evidence>
<evidence type="ECO:0000259" key="6">
    <source>
        <dbReference type="PROSITE" id="PS51918"/>
    </source>
</evidence>
<evidence type="ECO:0000256" key="2">
    <source>
        <dbReference type="ARBA" id="ARBA00022691"/>
    </source>
</evidence>
<name>A0A0M2UXM3_9BACT</name>
<dbReference type="InterPro" id="IPR007197">
    <property type="entry name" value="rSAM"/>
</dbReference>
<keyword evidence="2" id="KW-0949">S-adenosyl-L-methionine</keyword>
<dbReference type="GO" id="GO:0051536">
    <property type="term" value="F:iron-sulfur cluster binding"/>
    <property type="evidence" value="ECO:0007669"/>
    <property type="project" value="UniProtKB-KW"/>
</dbReference>
<dbReference type="InterPro" id="IPR050377">
    <property type="entry name" value="Radical_SAM_PqqE_MftC-like"/>
</dbReference>
<gene>
    <name evidence="7" type="ORF">BROFUL_00957</name>
</gene>
<sequence length="353" mass="41352">MIKTLENKKTGPKRTFRDKIFDYSCQKIGKQRTKTFFKLYDLARFDLFGKPKGAIGSIDITNRCNLRCKHCYFYAHDYEKQPELTDDEWIEKLESLKETDFPFYQCSWVGGEPLLRKDLVERGMKYFKSNLIATNGTIELPNWPDVNFYISVDGRKEMHDAIRGKGCYDKILKNASRPDLKIHVSMVVNKMNYQDIEYFIEEWKDRGVKGCLFQIHTPVKGLQNDDLWPGWQLRDEILDTLLKLKEEKYGDFIGVPGLVLKLMKSDKCKEITRNCIFKKVAFCFDPQGQIKKPCMMGPQADCLRCGCVLPFHMWALEDKWLMARELLISLRRKKVKKNPAISSQPERVGKEIR</sequence>
<dbReference type="GO" id="GO:0046872">
    <property type="term" value="F:metal ion binding"/>
    <property type="evidence" value="ECO:0007669"/>
    <property type="project" value="UniProtKB-KW"/>
</dbReference>
<dbReference type="Pfam" id="PF04055">
    <property type="entry name" value="Radical_SAM"/>
    <property type="match status" value="1"/>
</dbReference>
<evidence type="ECO:0000313" key="7">
    <source>
        <dbReference type="EMBL" id="KKO20325.1"/>
    </source>
</evidence>
<keyword evidence="4" id="KW-0408">Iron</keyword>
<evidence type="ECO:0000256" key="5">
    <source>
        <dbReference type="ARBA" id="ARBA00023014"/>
    </source>
</evidence>
<keyword evidence="3" id="KW-0479">Metal-binding</keyword>
<dbReference type="PANTHER" id="PTHR11228">
    <property type="entry name" value="RADICAL SAM DOMAIN PROTEIN"/>
    <property type="match status" value="1"/>
</dbReference>
<protein>
    <recommendedName>
        <fullName evidence="6">Radical SAM core domain-containing protein</fullName>
    </recommendedName>
</protein>
<dbReference type="Proteomes" id="UP000034954">
    <property type="component" value="Unassembled WGS sequence"/>
</dbReference>
<dbReference type="Gene3D" id="3.20.20.70">
    <property type="entry name" value="Aldolase class I"/>
    <property type="match status" value="1"/>
</dbReference>
<dbReference type="GO" id="GO:0003824">
    <property type="term" value="F:catalytic activity"/>
    <property type="evidence" value="ECO:0007669"/>
    <property type="project" value="InterPro"/>
</dbReference>
<dbReference type="PROSITE" id="PS51918">
    <property type="entry name" value="RADICAL_SAM"/>
    <property type="match status" value="1"/>
</dbReference>
<dbReference type="InterPro" id="IPR058240">
    <property type="entry name" value="rSAM_sf"/>
</dbReference>
<comment type="caution">
    <text evidence="7">The sequence shown here is derived from an EMBL/GenBank/DDBJ whole genome shotgun (WGS) entry which is preliminary data.</text>
</comment>
<accession>A0A0M2UXM3</accession>
<evidence type="ECO:0000256" key="1">
    <source>
        <dbReference type="ARBA" id="ARBA00001966"/>
    </source>
</evidence>
<keyword evidence="5" id="KW-0411">Iron-sulfur</keyword>
<feature type="domain" description="Radical SAM core" evidence="6">
    <location>
        <begin position="50"/>
        <end position="251"/>
    </location>
</feature>
<dbReference type="PANTHER" id="PTHR11228:SF7">
    <property type="entry name" value="PQQA PEPTIDE CYCLASE"/>
    <property type="match status" value="1"/>
</dbReference>
<evidence type="ECO:0000256" key="4">
    <source>
        <dbReference type="ARBA" id="ARBA00023004"/>
    </source>
</evidence>
<dbReference type="CDD" id="cd01335">
    <property type="entry name" value="Radical_SAM"/>
    <property type="match status" value="1"/>
</dbReference>
<organism evidence="7 8">
    <name type="scientific">Candidatus Brocadia fulgida</name>
    <dbReference type="NCBI Taxonomy" id="380242"/>
    <lineage>
        <taxon>Bacteria</taxon>
        <taxon>Pseudomonadati</taxon>
        <taxon>Planctomycetota</taxon>
        <taxon>Candidatus Brocadiia</taxon>
        <taxon>Candidatus Brocadiales</taxon>
        <taxon>Candidatus Brocadiaceae</taxon>
        <taxon>Candidatus Brocadia</taxon>
    </lineage>
</organism>
<dbReference type="AlphaFoldDB" id="A0A0M2UXM3"/>
<dbReference type="SFLD" id="SFLDS00029">
    <property type="entry name" value="Radical_SAM"/>
    <property type="match status" value="1"/>
</dbReference>
<dbReference type="InterPro" id="IPR013785">
    <property type="entry name" value="Aldolase_TIM"/>
</dbReference>
<dbReference type="SUPFAM" id="SSF102114">
    <property type="entry name" value="Radical SAM enzymes"/>
    <property type="match status" value="1"/>
</dbReference>
<dbReference type="EMBL" id="LAQJ01000116">
    <property type="protein sequence ID" value="KKO20325.1"/>
    <property type="molecule type" value="Genomic_DNA"/>
</dbReference>
<proteinExistence type="predicted"/>
<keyword evidence="8" id="KW-1185">Reference proteome</keyword>
<evidence type="ECO:0000256" key="3">
    <source>
        <dbReference type="ARBA" id="ARBA00022723"/>
    </source>
</evidence>
<reference evidence="7 8" key="1">
    <citation type="journal article" date="2013" name="BMC Microbiol.">
        <title>Identification of the type II cytochrome c maturation pathway in anammox bacteria by comparative genomics.</title>
        <authorList>
            <person name="Ferousi C."/>
            <person name="Speth D.R."/>
            <person name="Reimann J."/>
            <person name="Op den Camp H.J."/>
            <person name="Allen J.W."/>
            <person name="Keltjens J.T."/>
            <person name="Jetten M.S."/>
        </authorList>
    </citation>
    <scope>NUCLEOTIDE SEQUENCE [LARGE SCALE GENOMIC DNA]</scope>
    <source>
        <strain evidence="7">RU1</strain>
    </source>
</reference>